<reference evidence="10" key="2">
    <citation type="journal article" date="2019" name="IMA Fungus">
        <title>Genome sequencing and comparison of five Tilletia species to identify candidate genes for the detection of regulated species infecting wheat.</title>
        <authorList>
            <person name="Nguyen H.D.T."/>
            <person name="Sultana T."/>
            <person name="Kesanakurti P."/>
            <person name="Hambleton S."/>
        </authorList>
    </citation>
    <scope>NUCLEOTIDE SEQUENCE</scope>
    <source>
        <strain evidence="10">DAOMC 236416</strain>
    </source>
</reference>
<dbReference type="GO" id="GO:0016020">
    <property type="term" value="C:membrane"/>
    <property type="evidence" value="ECO:0007669"/>
    <property type="project" value="TreeGrafter"/>
</dbReference>
<reference evidence="10" key="1">
    <citation type="submission" date="2016-04" db="EMBL/GenBank/DDBJ databases">
        <authorList>
            <person name="Nguyen H.D."/>
            <person name="Samba Siva P."/>
            <person name="Cullis J."/>
            <person name="Levesque C.A."/>
            <person name="Hambleton S."/>
        </authorList>
    </citation>
    <scope>NUCLEOTIDE SEQUENCE</scope>
    <source>
        <strain evidence="10">DAOMC 236416</strain>
    </source>
</reference>
<dbReference type="Pfam" id="PF14845">
    <property type="entry name" value="Glycohydro_20b2"/>
    <property type="match status" value="1"/>
</dbReference>
<evidence type="ECO:0000313" key="11">
    <source>
        <dbReference type="Proteomes" id="UP000077521"/>
    </source>
</evidence>
<evidence type="ECO:0000256" key="1">
    <source>
        <dbReference type="ARBA" id="ARBA00001231"/>
    </source>
</evidence>
<evidence type="ECO:0000256" key="6">
    <source>
        <dbReference type="ARBA" id="ARBA00023295"/>
    </source>
</evidence>
<dbReference type="FunFam" id="3.20.20.80:FF:000063">
    <property type="entry name" value="Beta-hexosaminidase"/>
    <property type="match status" value="1"/>
</dbReference>
<evidence type="ECO:0000256" key="7">
    <source>
        <dbReference type="PIRNR" id="PIRNR001093"/>
    </source>
</evidence>
<dbReference type="EC" id="3.2.1.52" evidence="7"/>
<comment type="similarity">
    <text evidence="2 7">Belongs to the glycosyl hydrolase 20 family.</text>
</comment>
<sequence>MRLLETLAVFACVLPQAFAIWPRPASLTQGNSTIRIDVASFYLTPPPSVPDDLAKAIQRTETAIRRDRMSPLVVGRGEDRRSTIDAAPTLETIRIQLGESNGTAASSSARNITLKSQILQPVEEHDEAYELYIPSDGTPGILSATSSLGILRGLATLEQLFFDVPGAVDAASDPLNPFNDTPSLVNVTANATRYMDGVPLNITDRPAFPWRGLLLDTSRNFFSVPAIERTLDAMAFVKLNMLHWHIVDAQSFPLQLPGKLAVLSEKGAYSPEMVYTPDDIAHLVDYAAARGINVNVEIDMPGHMYEGVRDYDPSIIVCPNQRDWPSWANEPPSGQIALNNTAAQTFASDLIAATASLFPSPYFSTGGDEVNLACYNATTPAQIDATLLKPFIESAHDAVVKAGKRPLVWEEMAINFPETGKSLRNGTIVEAWTSSANVEAILKSTNEGVKLIHAPSDFFYLDCGAGGWLGDAPDRQSWCPFVTWQKSYTFDPFNGTQNIPNGQARVLGGEAALWSEQADEFSLDGYLWPRAGSAAEVFWTGASYLDAGLSASRNVSEALPRLHELRFRLVDRGYAARPLQPFWCALRPGECDLV</sequence>
<comment type="catalytic activity">
    <reaction evidence="1 7">
        <text>Hydrolysis of terminal non-reducing N-acetyl-D-hexosamine residues in N-acetyl-beta-D-hexosaminides.</text>
        <dbReference type="EC" id="3.2.1.52"/>
    </reaction>
</comment>
<comment type="caution">
    <text evidence="10">The sequence shown here is derived from an EMBL/GenBank/DDBJ whole genome shotgun (WGS) entry which is preliminary data.</text>
</comment>
<dbReference type="SUPFAM" id="SSF51445">
    <property type="entry name" value="(Trans)glycosidases"/>
    <property type="match status" value="1"/>
</dbReference>
<dbReference type="Pfam" id="PF00728">
    <property type="entry name" value="Glyco_hydro_20"/>
    <property type="match status" value="1"/>
</dbReference>
<dbReference type="Proteomes" id="UP000077521">
    <property type="component" value="Unassembled WGS sequence"/>
</dbReference>
<evidence type="ECO:0000256" key="2">
    <source>
        <dbReference type="ARBA" id="ARBA00006285"/>
    </source>
</evidence>
<dbReference type="InterPro" id="IPR025705">
    <property type="entry name" value="Beta_hexosaminidase_sua/sub"/>
</dbReference>
<gene>
    <name evidence="10" type="ORF">A4X13_0g338</name>
</gene>
<keyword evidence="5" id="KW-0325">Glycoprotein</keyword>
<feature type="domain" description="Beta-hexosaminidase eukaryotic type N-terminal" evidence="9">
    <location>
        <begin position="20"/>
        <end position="160"/>
    </location>
</feature>
<evidence type="ECO:0000313" key="10">
    <source>
        <dbReference type="EMBL" id="KAE8260454.1"/>
    </source>
</evidence>
<dbReference type="PANTHER" id="PTHR22600">
    <property type="entry name" value="BETA-HEXOSAMINIDASE"/>
    <property type="match status" value="1"/>
</dbReference>
<dbReference type="InterPro" id="IPR015883">
    <property type="entry name" value="Glyco_hydro_20_cat"/>
</dbReference>
<feature type="domain" description="Glycoside hydrolase family 20 catalytic" evidence="8">
    <location>
        <begin position="208"/>
        <end position="541"/>
    </location>
</feature>
<keyword evidence="6 7" id="KW-0326">Glycosidase</keyword>
<dbReference type="Gene3D" id="3.30.379.10">
    <property type="entry name" value="Chitobiase/beta-hexosaminidase domain 2-like"/>
    <property type="match status" value="1"/>
</dbReference>
<name>A0A177TT75_9BASI</name>
<evidence type="ECO:0000256" key="5">
    <source>
        <dbReference type="ARBA" id="ARBA00023180"/>
    </source>
</evidence>
<dbReference type="AlphaFoldDB" id="A0A177TT75"/>
<dbReference type="SUPFAM" id="SSF55545">
    <property type="entry name" value="beta-N-acetylhexosaminidase-like domain"/>
    <property type="match status" value="1"/>
</dbReference>
<evidence type="ECO:0000259" key="8">
    <source>
        <dbReference type="Pfam" id="PF00728"/>
    </source>
</evidence>
<dbReference type="InterPro" id="IPR029019">
    <property type="entry name" value="HEX_eukaryotic_N"/>
</dbReference>
<dbReference type="InterPro" id="IPR029018">
    <property type="entry name" value="Hex-like_dom2"/>
</dbReference>
<dbReference type="GO" id="GO:0005975">
    <property type="term" value="P:carbohydrate metabolic process"/>
    <property type="evidence" value="ECO:0007669"/>
    <property type="project" value="InterPro"/>
</dbReference>
<dbReference type="Gene3D" id="3.20.20.80">
    <property type="entry name" value="Glycosidases"/>
    <property type="match status" value="1"/>
</dbReference>
<dbReference type="GO" id="GO:0030203">
    <property type="term" value="P:glycosaminoglycan metabolic process"/>
    <property type="evidence" value="ECO:0007669"/>
    <property type="project" value="TreeGrafter"/>
</dbReference>
<evidence type="ECO:0000256" key="3">
    <source>
        <dbReference type="ARBA" id="ARBA00022729"/>
    </source>
</evidence>
<evidence type="ECO:0000259" key="9">
    <source>
        <dbReference type="Pfam" id="PF14845"/>
    </source>
</evidence>
<dbReference type="EMBL" id="LWDF02000010">
    <property type="protein sequence ID" value="KAE8260454.1"/>
    <property type="molecule type" value="Genomic_DNA"/>
</dbReference>
<keyword evidence="4 7" id="KW-0378">Hydrolase</keyword>
<proteinExistence type="inferred from homology"/>
<accession>A0A177TT75</accession>
<dbReference type="GO" id="GO:0004563">
    <property type="term" value="F:beta-N-acetylhexosaminidase activity"/>
    <property type="evidence" value="ECO:0007669"/>
    <property type="project" value="UniProtKB-EC"/>
</dbReference>
<keyword evidence="3" id="KW-0732">Signal</keyword>
<dbReference type="PANTHER" id="PTHR22600:SF26">
    <property type="entry name" value="BETA-N-ACETYLHEXOSAMINIDASE"/>
    <property type="match status" value="1"/>
</dbReference>
<dbReference type="PRINTS" id="PR00738">
    <property type="entry name" value="GLHYDRLASE20"/>
</dbReference>
<evidence type="ECO:0000256" key="4">
    <source>
        <dbReference type="ARBA" id="ARBA00022801"/>
    </source>
</evidence>
<dbReference type="InterPro" id="IPR017853">
    <property type="entry name" value="GH"/>
</dbReference>
<organism evidence="10 11">
    <name type="scientific">Tilletia indica</name>
    <dbReference type="NCBI Taxonomy" id="43049"/>
    <lineage>
        <taxon>Eukaryota</taxon>
        <taxon>Fungi</taxon>
        <taxon>Dikarya</taxon>
        <taxon>Basidiomycota</taxon>
        <taxon>Ustilaginomycotina</taxon>
        <taxon>Exobasidiomycetes</taxon>
        <taxon>Tilletiales</taxon>
        <taxon>Tilletiaceae</taxon>
        <taxon>Tilletia</taxon>
    </lineage>
</organism>
<protein>
    <recommendedName>
        <fullName evidence="7">Beta-hexosaminidase</fullName>
        <ecNumber evidence="7">3.2.1.52</ecNumber>
    </recommendedName>
</protein>
<keyword evidence="11" id="KW-1185">Reference proteome</keyword>
<dbReference type="PIRSF" id="PIRSF001093">
    <property type="entry name" value="B-hxosamndse_ab_euk"/>
    <property type="match status" value="1"/>
</dbReference>